<gene>
    <name evidence="2" type="ORF">GCM10009668_40070</name>
</gene>
<reference evidence="2 3" key="1">
    <citation type="journal article" date="2019" name="Int. J. Syst. Evol. Microbiol.">
        <title>The Global Catalogue of Microorganisms (GCM) 10K type strain sequencing project: providing services to taxonomists for standard genome sequencing and annotation.</title>
        <authorList>
            <consortium name="The Broad Institute Genomics Platform"/>
            <consortium name="The Broad Institute Genome Sequencing Center for Infectious Disease"/>
            <person name="Wu L."/>
            <person name="Ma J."/>
        </authorList>
    </citation>
    <scope>NUCLEOTIDE SEQUENCE [LARGE SCALE GENOMIC DNA]</scope>
    <source>
        <strain evidence="2 3">JCM 13008</strain>
    </source>
</reference>
<dbReference type="PANTHER" id="PTHR13887:SF41">
    <property type="entry name" value="THIOREDOXIN SUPERFAMILY PROTEIN"/>
    <property type="match status" value="1"/>
</dbReference>
<dbReference type="Gene3D" id="3.40.30.10">
    <property type="entry name" value="Glutaredoxin"/>
    <property type="match status" value="1"/>
</dbReference>
<evidence type="ECO:0000313" key="2">
    <source>
        <dbReference type="EMBL" id="GAA1113864.1"/>
    </source>
</evidence>
<proteinExistence type="predicted"/>
<dbReference type="RefSeq" id="WP_343996693.1">
    <property type="nucleotide sequence ID" value="NZ_BAAALG010000017.1"/>
</dbReference>
<dbReference type="InterPro" id="IPR001853">
    <property type="entry name" value="DSBA-like_thioredoxin_dom"/>
</dbReference>
<dbReference type="SUPFAM" id="SSF52833">
    <property type="entry name" value="Thioredoxin-like"/>
    <property type="match status" value="1"/>
</dbReference>
<dbReference type="InterPro" id="IPR036249">
    <property type="entry name" value="Thioredoxin-like_sf"/>
</dbReference>
<dbReference type="CDD" id="cd03024">
    <property type="entry name" value="DsbA_FrnE"/>
    <property type="match status" value="1"/>
</dbReference>
<keyword evidence="3" id="KW-1185">Reference proteome</keyword>
<feature type="domain" description="DSBA-like thioredoxin" evidence="1">
    <location>
        <begin position="3"/>
        <end position="206"/>
    </location>
</feature>
<evidence type="ECO:0000259" key="1">
    <source>
        <dbReference type="Pfam" id="PF01323"/>
    </source>
</evidence>
<comment type="caution">
    <text evidence="2">The sequence shown here is derived from an EMBL/GenBank/DDBJ whole genome shotgun (WGS) entry which is preliminary data.</text>
</comment>
<evidence type="ECO:0000313" key="3">
    <source>
        <dbReference type="Proteomes" id="UP001501581"/>
    </source>
</evidence>
<accession>A0ABN1U3E3</accession>
<protein>
    <submittedName>
        <fullName evidence="2">DsbA family oxidoreductase</fullName>
    </submittedName>
</protein>
<dbReference type="EMBL" id="BAAALG010000017">
    <property type="protein sequence ID" value="GAA1113864.1"/>
    <property type="molecule type" value="Genomic_DNA"/>
</dbReference>
<dbReference type="PANTHER" id="PTHR13887">
    <property type="entry name" value="GLUTATHIONE S-TRANSFERASE KAPPA"/>
    <property type="match status" value="1"/>
</dbReference>
<name>A0ABN1U3E3_9ACTN</name>
<dbReference type="Proteomes" id="UP001501581">
    <property type="component" value="Unassembled WGS sequence"/>
</dbReference>
<organism evidence="2 3">
    <name type="scientific">Nocardioides dubius</name>
    <dbReference type="NCBI Taxonomy" id="317019"/>
    <lineage>
        <taxon>Bacteria</taxon>
        <taxon>Bacillati</taxon>
        <taxon>Actinomycetota</taxon>
        <taxon>Actinomycetes</taxon>
        <taxon>Propionibacteriales</taxon>
        <taxon>Nocardioidaceae</taxon>
        <taxon>Nocardioides</taxon>
    </lineage>
</organism>
<sequence length="236" mass="25385">MRIDVWSDVVCPWCYIGKRRLEKALAEFPQADQVEVVWHSYQLDPGAPATATERTIDALGRRYGGPAAVAQMFDRVEATAAEEGLLFRLRETFHVGTLDAHRLLHLAAEVGGHELQAQLKEALLDAYFVQARNVGDPAVLSELAQAAGLDAARVAEVLAGTEFTNEVHADIAQAQAFGATGVPFFVIDQKYGISGAQPVELFAQALRQAWSESHPQLTTLGSSEAAEACGPDGCAI</sequence>
<dbReference type="Pfam" id="PF01323">
    <property type="entry name" value="DSBA"/>
    <property type="match status" value="1"/>
</dbReference>